<keyword evidence="1" id="KW-1133">Transmembrane helix</keyword>
<keyword evidence="1" id="KW-0812">Transmembrane</keyword>
<gene>
    <name evidence="2" type="ORF">N780_05345</name>
</gene>
<feature type="transmembrane region" description="Helical" evidence="1">
    <location>
        <begin position="12"/>
        <end position="35"/>
    </location>
</feature>
<name>A0A0A2UQ56_9BACI</name>
<dbReference type="OrthoDB" id="2689879at2"/>
<sequence>MSNHQQAKKGVNKWLVTLLTIVVIGAFGATAYGMLQDSNPMTMYMKAQKNTMEDQMERMEEYTGSNKEIYDRQLEEAYETDGNVTMDLKVDGQQIQQAFPQMGMIQGILSTLKLEYNSKINPESKETFASADLTMQGNSIANGNFYQNKETAAVQAPFVYDQYFALGNDELGAFVERMGESSEGLNELPNIAEYSQMQLTAEETEEIVRDYVLTLGKQLNEEQFSLNEGATFEGEKYDKVTVEISEEEAHDMLVAVLEQLKEDERIWDILDQQAALQQGVNSVSGEDMKADINQAIENVDSIKIPGGITIEAYLKDDLVAHQTWNMALQPENEEKVAMEITSDYVKEDEDRYTSTVDMKFMPESQEGAFTFSYKEDGKSSKDGMHIDHTIGVKSDMPSETFDMTLVLNSDLTEEGSKTDFNVELTGDMFEQQPIPSISGFVNMKTTEEGEDSFNRKVDYGLNLSMNDPMMGDMAADIELNVEQNITFSDDLSFPELKEGNTVRVMDQSDQELQQIGQEIEGNFQQHIGSLLGGFGGLGGF</sequence>
<keyword evidence="3" id="KW-1185">Reference proteome</keyword>
<accession>A0A0A2UQ56</accession>
<comment type="caution">
    <text evidence="2">The sequence shown here is derived from an EMBL/GenBank/DDBJ whole genome shotgun (WGS) entry which is preliminary data.</text>
</comment>
<dbReference type="AlphaFoldDB" id="A0A0A2UQ56"/>
<evidence type="ECO:0008006" key="4">
    <source>
        <dbReference type="Google" id="ProtNLM"/>
    </source>
</evidence>
<keyword evidence="1" id="KW-0472">Membrane</keyword>
<evidence type="ECO:0000313" key="3">
    <source>
        <dbReference type="Proteomes" id="UP000030153"/>
    </source>
</evidence>
<dbReference type="RefSeq" id="WP_036785984.1">
    <property type="nucleotide sequence ID" value="NZ_AVBG01000013.1"/>
</dbReference>
<dbReference type="EMBL" id="AVBG01000013">
    <property type="protein sequence ID" value="KGP90402.1"/>
    <property type="molecule type" value="Genomic_DNA"/>
</dbReference>
<proteinExistence type="predicted"/>
<organism evidence="2 3">
    <name type="scientific">Pontibacillus chungwhensis BH030062</name>
    <dbReference type="NCBI Taxonomy" id="1385513"/>
    <lineage>
        <taxon>Bacteria</taxon>
        <taxon>Bacillati</taxon>
        <taxon>Bacillota</taxon>
        <taxon>Bacilli</taxon>
        <taxon>Bacillales</taxon>
        <taxon>Bacillaceae</taxon>
        <taxon>Pontibacillus</taxon>
    </lineage>
</organism>
<dbReference type="eggNOG" id="ENOG502Z89H">
    <property type="taxonomic scope" value="Bacteria"/>
</dbReference>
<evidence type="ECO:0000313" key="2">
    <source>
        <dbReference type="EMBL" id="KGP90402.1"/>
    </source>
</evidence>
<protein>
    <recommendedName>
        <fullName evidence="4">DUF945 domain-containing protein</fullName>
    </recommendedName>
</protein>
<reference evidence="2 3" key="1">
    <citation type="submission" date="2013-08" db="EMBL/GenBank/DDBJ databases">
        <title>Genome of Pontibacillus chungwhensis.</title>
        <authorList>
            <person name="Wang Q."/>
            <person name="Wang G."/>
        </authorList>
    </citation>
    <scope>NUCLEOTIDE SEQUENCE [LARGE SCALE GENOMIC DNA]</scope>
    <source>
        <strain evidence="2 3">BH030062</strain>
    </source>
</reference>
<dbReference type="Proteomes" id="UP000030153">
    <property type="component" value="Unassembled WGS sequence"/>
</dbReference>
<dbReference type="STRING" id="1385513.N780_05345"/>
<evidence type="ECO:0000256" key="1">
    <source>
        <dbReference type="SAM" id="Phobius"/>
    </source>
</evidence>